<dbReference type="PANTHER" id="PTHR33710:SF62">
    <property type="entry name" value="DUF4283 DOMAIN PROTEIN"/>
    <property type="match status" value="1"/>
</dbReference>
<comment type="caution">
    <text evidence="1">The sequence shown here is derived from an EMBL/GenBank/DDBJ whole genome shotgun (WGS) entry which is preliminary data.</text>
</comment>
<reference evidence="1" key="1">
    <citation type="submission" date="2015-10" db="EMBL/GenBank/DDBJ databases">
        <authorList>
            <person name="Martinez-Garcia P.J."/>
            <person name="Crepeau M.W."/>
            <person name="Puiu D."/>
            <person name="Gonzalez-Ibeas D."/>
            <person name="Whalen J."/>
            <person name="Stevens K."/>
            <person name="Paul R."/>
            <person name="Butterfield T."/>
            <person name="Britton M."/>
            <person name="Reagan R."/>
            <person name="Chakraborty S."/>
            <person name="Walawage S.L."/>
            <person name="Vasquez-Gross H.A."/>
            <person name="Cardeno C."/>
            <person name="Famula R."/>
            <person name="Pratt K."/>
            <person name="Kuruganti S."/>
            <person name="Aradhya M.K."/>
            <person name="Leslie C.A."/>
            <person name="Dandekar A.M."/>
            <person name="Salzberg S.L."/>
            <person name="Wegrzyn J.L."/>
            <person name="Langley C.H."/>
            <person name="Neale D.B."/>
        </authorList>
    </citation>
    <scope>NUCLEOTIDE SEQUENCE</scope>
    <source>
        <tissue evidence="1">Leaves</tissue>
    </source>
</reference>
<proteinExistence type="predicted"/>
<dbReference type="Gramene" id="Jr12_08130_p1">
    <property type="protein sequence ID" value="cds.Jr12_08130_p1"/>
    <property type="gene ID" value="Jr12_08130"/>
</dbReference>
<gene>
    <name evidence="1" type="ORF">F2P56_027074</name>
</gene>
<evidence type="ECO:0000313" key="2">
    <source>
        <dbReference type="Proteomes" id="UP000619265"/>
    </source>
</evidence>
<organism evidence="1 2">
    <name type="scientific">Juglans regia</name>
    <name type="common">English walnut</name>
    <dbReference type="NCBI Taxonomy" id="51240"/>
    <lineage>
        <taxon>Eukaryota</taxon>
        <taxon>Viridiplantae</taxon>
        <taxon>Streptophyta</taxon>
        <taxon>Embryophyta</taxon>
        <taxon>Tracheophyta</taxon>
        <taxon>Spermatophyta</taxon>
        <taxon>Magnoliopsida</taxon>
        <taxon>eudicotyledons</taxon>
        <taxon>Gunneridae</taxon>
        <taxon>Pentapetalae</taxon>
        <taxon>rosids</taxon>
        <taxon>fabids</taxon>
        <taxon>Fagales</taxon>
        <taxon>Juglandaceae</taxon>
        <taxon>Juglans</taxon>
    </lineage>
</organism>
<protein>
    <submittedName>
        <fullName evidence="1">Uncharacterized protein</fullName>
    </submittedName>
</protein>
<dbReference type="Gene3D" id="3.60.10.10">
    <property type="entry name" value="Endonuclease/exonuclease/phosphatase"/>
    <property type="match status" value="1"/>
</dbReference>
<dbReference type="SUPFAM" id="SSF56219">
    <property type="entry name" value="DNase I-like"/>
    <property type="match status" value="1"/>
</dbReference>
<sequence>MDDGNQFLNVPSSSKSPIVGDMNMVIPMVTVTKEVGIVEESGGLNKRDEMGTNCQVLGDVVLVDIGPNTSQGDGPIDKPWLVYGDFNEVLDPNEKWGGWGVRPESQMEHFTSVLNDCELKDLGFARSFYTWCNRREDNDRICGRLDRFLANAKWVDFFSIANVQDGSSSYSDHVPV</sequence>
<evidence type="ECO:0000313" key="1">
    <source>
        <dbReference type="EMBL" id="KAF5452034.1"/>
    </source>
</evidence>
<dbReference type="AlphaFoldDB" id="A0A833WYX1"/>
<accession>A0A833WYX1</accession>
<reference evidence="1" key="2">
    <citation type="submission" date="2020-03" db="EMBL/GenBank/DDBJ databases">
        <title>Walnut 2.0.</title>
        <authorList>
            <person name="Marrano A."/>
            <person name="Britton M."/>
            <person name="Zimin A.V."/>
            <person name="Zaini P.A."/>
            <person name="Workman R."/>
            <person name="Puiu D."/>
            <person name="Bianco L."/>
            <person name="Allen B.J."/>
            <person name="Troggio M."/>
            <person name="Leslie C.A."/>
            <person name="Timp W."/>
            <person name="Dendekar A."/>
            <person name="Salzberg S.L."/>
            <person name="Neale D.B."/>
        </authorList>
    </citation>
    <scope>NUCLEOTIDE SEQUENCE</scope>
    <source>
        <tissue evidence="1">Leaves</tissue>
    </source>
</reference>
<dbReference type="Proteomes" id="UP000619265">
    <property type="component" value="Unassembled WGS sequence"/>
</dbReference>
<name>A0A833WYX1_JUGRE</name>
<dbReference type="PANTHER" id="PTHR33710">
    <property type="entry name" value="BNAC02G09200D PROTEIN"/>
    <property type="match status" value="1"/>
</dbReference>
<dbReference type="EMBL" id="LIHL02000012">
    <property type="protein sequence ID" value="KAF5452034.1"/>
    <property type="molecule type" value="Genomic_DNA"/>
</dbReference>
<dbReference type="InterPro" id="IPR036691">
    <property type="entry name" value="Endo/exonu/phosph_ase_sf"/>
</dbReference>